<dbReference type="Gene3D" id="2.40.50.140">
    <property type="entry name" value="Nucleic acid-binding proteins"/>
    <property type="match status" value="1"/>
</dbReference>
<comment type="subunit">
    <text evidence="6">Part of the 30S ribosomal subunit.</text>
</comment>
<dbReference type="InterPro" id="IPR019984">
    <property type="entry name" value="Ribosomal_uS17_bact/chlr"/>
</dbReference>
<dbReference type="GO" id="GO:0006412">
    <property type="term" value="P:translation"/>
    <property type="evidence" value="ECO:0007669"/>
    <property type="project" value="UniProtKB-UniRule"/>
</dbReference>
<protein>
    <recommendedName>
        <fullName evidence="6">Small ribosomal subunit protein uS17</fullName>
    </recommendedName>
</protein>
<dbReference type="InterPro" id="IPR000266">
    <property type="entry name" value="Ribosomal_uS17"/>
</dbReference>
<evidence type="ECO:0000256" key="1">
    <source>
        <dbReference type="ARBA" id="ARBA00010254"/>
    </source>
</evidence>
<evidence type="ECO:0000256" key="6">
    <source>
        <dbReference type="HAMAP-Rule" id="MF_01345"/>
    </source>
</evidence>
<evidence type="ECO:0000256" key="4">
    <source>
        <dbReference type="ARBA" id="ARBA00022980"/>
    </source>
</evidence>
<dbReference type="NCBIfam" id="NF004123">
    <property type="entry name" value="PRK05610.1"/>
    <property type="match status" value="1"/>
</dbReference>
<comment type="similarity">
    <text evidence="1 6">Belongs to the universal ribosomal protein uS17 family.</text>
</comment>
<evidence type="ECO:0000256" key="5">
    <source>
        <dbReference type="ARBA" id="ARBA00023274"/>
    </source>
</evidence>
<dbReference type="PANTHER" id="PTHR10744:SF1">
    <property type="entry name" value="SMALL RIBOSOMAL SUBUNIT PROTEIN US17M"/>
    <property type="match status" value="1"/>
</dbReference>
<dbReference type="Proteomes" id="UP000229972">
    <property type="component" value="Unassembled WGS sequence"/>
</dbReference>
<dbReference type="NCBIfam" id="TIGR03635">
    <property type="entry name" value="uS17_bact"/>
    <property type="match status" value="1"/>
</dbReference>
<dbReference type="HAMAP" id="MF_01345_B">
    <property type="entry name" value="Ribosomal_uS17_B"/>
    <property type="match status" value="1"/>
</dbReference>
<keyword evidence="5 6" id="KW-0687">Ribonucleoprotein</keyword>
<comment type="caution">
    <text evidence="7">The sequence shown here is derived from an EMBL/GenBank/DDBJ whole genome shotgun (WGS) entry which is preliminary data.</text>
</comment>
<dbReference type="PANTHER" id="PTHR10744">
    <property type="entry name" value="40S RIBOSOMAL PROTEIN S11 FAMILY MEMBER"/>
    <property type="match status" value="1"/>
</dbReference>
<dbReference type="EMBL" id="PFAL01000017">
    <property type="protein sequence ID" value="PIR95523.1"/>
    <property type="molecule type" value="Genomic_DNA"/>
</dbReference>
<reference evidence="8" key="1">
    <citation type="submission" date="2017-09" db="EMBL/GenBank/DDBJ databases">
        <title>Depth-based differentiation of microbial function through sediment-hosted aquifers and enrichment of novel symbionts in the deep terrestrial subsurface.</title>
        <authorList>
            <person name="Probst A.J."/>
            <person name="Ladd B."/>
            <person name="Jarett J.K."/>
            <person name="Geller-Mcgrath D.E."/>
            <person name="Sieber C.M.K."/>
            <person name="Emerson J.B."/>
            <person name="Anantharaman K."/>
            <person name="Thomas B.C."/>
            <person name="Malmstrom R."/>
            <person name="Stieglmeier M."/>
            <person name="Klingl A."/>
            <person name="Woyke T."/>
            <person name="Ryan C.M."/>
            <person name="Banfield J.F."/>
        </authorList>
    </citation>
    <scope>NUCLEOTIDE SEQUENCE [LARGE SCALE GENOMIC DNA]</scope>
</reference>
<comment type="function">
    <text evidence="6">One of the primary rRNA binding proteins, it binds specifically to the 5'-end of 16S ribosomal RNA.</text>
</comment>
<keyword evidence="4 6" id="KW-0689">Ribosomal protein</keyword>
<dbReference type="CDD" id="cd00364">
    <property type="entry name" value="Ribosomal_uS17"/>
    <property type="match status" value="1"/>
</dbReference>
<name>A0A2H0V8Y0_9BACT</name>
<dbReference type="Pfam" id="PF00366">
    <property type="entry name" value="Ribosomal_S17"/>
    <property type="match status" value="1"/>
</dbReference>
<dbReference type="PRINTS" id="PR00973">
    <property type="entry name" value="RIBOSOMALS17"/>
</dbReference>
<evidence type="ECO:0000256" key="3">
    <source>
        <dbReference type="ARBA" id="ARBA00022884"/>
    </source>
</evidence>
<dbReference type="GO" id="GO:0003735">
    <property type="term" value="F:structural constituent of ribosome"/>
    <property type="evidence" value="ECO:0007669"/>
    <property type="project" value="UniProtKB-UniRule"/>
</dbReference>
<keyword evidence="3 6" id="KW-0694">RNA-binding</keyword>
<evidence type="ECO:0000313" key="7">
    <source>
        <dbReference type="EMBL" id="PIR95523.1"/>
    </source>
</evidence>
<dbReference type="GO" id="GO:0022627">
    <property type="term" value="C:cytosolic small ribosomal subunit"/>
    <property type="evidence" value="ECO:0007669"/>
    <property type="project" value="UniProtKB-UniRule"/>
</dbReference>
<dbReference type="GO" id="GO:0019843">
    <property type="term" value="F:rRNA binding"/>
    <property type="evidence" value="ECO:0007669"/>
    <property type="project" value="UniProtKB-UniRule"/>
</dbReference>
<dbReference type="AlphaFoldDB" id="A0A2H0V8Y0"/>
<sequence>MEPVLDDKKTTHSATISRQFNGVVVSDKSDKTIVVKVESVKKHPKYHKRYVVSKKYKVHDETNKYHIGDKVKFVECRPLSKDKRWRIIA</sequence>
<keyword evidence="2 6" id="KW-0699">rRNA-binding</keyword>
<proteinExistence type="inferred from homology"/>
<gene>
    <name evidence="6" type="primary">rpsQ</name>
    <name evidence="7" type="ORF">COT93_01815</name>
</gene>
<dbReference type="SUPFAM" id="SSF50249">
    <property type="entry name" value="Nucleic acid-binding proteins"/>
    <property type="match status" value="1"/>
</dbReference>
<evidence type="ECO:0000256" key="2">
    <source>
        <dbReference type="ARBA" id="ARBA00022730"/>
    </source>
</evidence>
<organism evidence="7 8">
    <name type="scientific">Candidatus Falkowbacteria bacterium CG10_big_fil_rev_8_21_14_0_10_37_18</name>
    <dbReference type="NCBI Taxonomy" id="1974562"/>
    <lineage>
        <taxon>Bacteria</taxon>
        <taxon>Candidatus Falkowiibacteriota</taxon>
    </lineage>
</organism>
<dbReference type="InterPro" id="IPR012340">
    <property type="entry name" value="NA-bd_OB-fold"/>
</dbReference>
<accession>A0A2H0V8Y0</accession>
<evidence type="ECO:0000313" key="8">
    <source>
        <dbReference type="Proteomes" id="UP000229972"/>
    </source>
</evidence>